<keyword evidence="3" id="KW-1185">Reference proteome</keyword>
<evidence type="ECO:0000313" key="3">
    <source>
        <dbReference type="Proteomes" id="UP000095192"/>
    </source>
</evidence>
<feature type="compositionally biased region" description="Basic and acidic residues" evidence="1">
    <location>
        <begin position="196"/>
        <end position="205"/>
    </location>
</feature>
<evidence type="ECO:0000256" key="1">
    <source>
        <dbReference type="SAM" id="MobiDB-lite"/>
    </source>
</evidence>
<comment type="caution">
    <text evidence="2">The sequence shown here is derived from an EMBL/GenBank/DDBJ whole genome shotgun (WGS) entry which is preliminary data.</text>
</comment>
<dbReference type="AlphaFoldDB" id="A0A1D3CYX8"/>
<evidence type="ECO:0000313" key="2">
    <source>
        <dbReference type="EMBL" id="OEH76407.1"/>
    </source>
</evidence>
<dbReference type="VEuPathDB" id="ToxoDB:cyc_05708"/>
<accession>A0A1D3CYX8</accession>
<proteinExistence type="predicted"/>
<dbReference type="Proteomes" id="UP000095192">
    <property type="component" value="Unassembled WGS sequence"/>
</dbReference>
<feature type="compositionally biased region" description="Low complexity" evidence="1">
    <location>
        <begin position="214"/>
        <end position="245"/>
    </location>
</feature>
<feature type="region of interest" description="Disordered" evidence="1">
    <location>
        <begin position="167"/>
        <end position="248"/>
    </location>
</feature>
<dbReference type="EMBL" id="JROU02001468">
    <property type="protein sequence ID" value="OEH76407.1"/>
    <property type="molecule type" value="Genomic_DNA"/>
</dbReference>
<feature type="compositionally biased region" description="Basic and acidic residues" evidence="1">
    <location>
        <begin position="175"/>
        <end position="188"/>
    </location>
</feature>
<reference evidence="2 3" key="1">
    <citation type="journal article" date="2016" name="BMC Genomics">
        <title>Comparative genomics reveals Cyclospora cayetanensis possesses coccidia-like metabolism and invasion components but unique surface antigens.</title>
        <authorList>
            <person name="Liu S."/>
            <person name="Wang L."/>
            <person name="Zheng H."/>
            <person name="Xu Z."/>
            <person name="Roellig D.M."/>
            <person name="Li N."/>
            <person name="Frace M.A."/>
            <person name="Tang K."/>
            <person name="Arrowood M.J."/>
            <person name="Moss D.M."/>
            <person name="Zhang L."/>
            <person name="Feng Y."/>
            <person name="Xiao L."/>
        </authorList>
    </citation>
    <scope>NUCLEOTIDE SEQUENCE [LARGE SCALE GENOMIC DNA]</scope>
    <source>
        <strain evidence="2 3">CHN_HEN01</strain>
    </source>
</reference>
<protein>
    <submittedName>
        <fullName evidence="2">Uncharacterized protein</fullName>
    </submittedName>
</protein>
<dbReference type="VEuPathDB" id="ToxoDB:LOC34622019"/>
<name>A0A1D3CYX8_9EIME</name>
<sequence>MEAADGAVGLAVGSEELRQEGALPSPTADGAKDTADSAASTSKATDLDLPAASGSVEGHADAHTPAAEATEARHAEAGEAEWGLFGGGADVPSDEDIITLCLPLCVTPGLFCARAAAQLQEQPAEIQAALQRRLLRMREKAKQLLPFHPLPSCKLLPIPELLLQQEESQQQQCTEEQRQQDNQQHARDMPCPPLEQQREEDKQQNEEAQAATSPTKAEAGAEGATAAPSEAPAAPACTSPANSPPQIVDPKALKAATRKGLQVARQQAEQIRRMQPHDILFGHLYHKLRALKRRAAHGEMRRGS</sequence>
<gene>
    <name evidence="2" type="ORF">cyc_05708</name>
</gene>
<dbReference type="InParanoid" id="A0A1D3CYX8"/>
<feature type="region of interest" description="Disordered" evidence="1">
    <location>
        <begin position="1"/>
        <end position="73"/>
    </location>
</feature>
<organism evidence="2 3">
    <name type="scientific">Cyclospora cayetanensis</name>
    <dbReference type="NCBI Taxonomy" id="88456"/>
    <lineage>
        <taxon>Eukaryota</taxon>
        <taxon>Sar</taxon>
        <taxon>Alveolata</taxon>
        <taxon>Apicomplexa</taxon>
        <taxon>Conoidasida</taxon>
        <taxon>Coccidia</taxon>
        <taxon>Eucoccidiorida</taxon>
        <taxon>Eimeriorina</taxon>
        <taxon>Eimeriidae</taxon>
        <taxon>Cyclospora</taxon>
    </lineage>
</organism>